<feature type="compositionally biased region" description="Basic and acidic residues" evidence="1">
    <location>
        <begin position="273"/>
        <end position="287"/>
    </location>
</feature>
<dbReference type="EMBL" id="UYIG01000126">
    <property type="protein sequence ID" value="VDG28880.1"/>
    <property type="molecule type" value="Genomic_DNA"/>
</dbReference>
<dbReference type="OrthoDB" id="1821976at2"/>
<feature type="compositionally biased region" description="Acidic residues" evidence="1">
    <location>
        <begin position="155"/>
        <end position="167"/>
    </location>
</feature>
<dbReference type="PANTHER" id="PTHR37293:SF7">
    <property type="entry name" value="HYPOTHETICAL PHAGE PROTEIN"/>
    <property type="match status" value="1"/>
</dbReference>
<dbReference type="RefSeq" id="WP_130851888.1">
    <property type="nucleotide sequence ID" value="NZ_UYIG01000126.1"/>
</dbReference>
<proteinExistence type="predicted"/>
<protein>
    <submittedName>
        <fullName evidence="3">Helix-turn-helix domain-containing protein [Lactobacillus plantarum subsp. plantarum]</fullName>
    </submittedName>
</protein>
<keyword evidence="4" id="KW-1185">Reference proteome</keyword>
<accession>A0A660E0G9</accession>
<feature type="region of interest" description="Disordered" evidence="1">
    <location>
        <begin position="125"/>
        <end position="186"/>
    </location>
</feature>
<dbReference type="NCBIfam" id="TIGR01714">
    <property type="entry name" value="phage_rep_org_N"/>
    <property type="match status" value="1"/>
</dbReference>
<sequence>MAGIHWIKLKTAMFDDEKIRLIESMPEADAIIVIWIRLLVLAGKTNDSGLIYIQRDMPYSDEMLATLFNRPINTVRLAMKTLESFDMIDVNEAGVISIANWDKHQNIEGMEKVRIQAAERAKKYRQRHQKAIPDDTDKSNVTRNVTVTASNATDTDTESDSDTESDLDSNNKKHSAASASPSAQLESEFDEVWSQYPNKKGKKQALSHYKAWRKKSVQHTNAYLLERLRLYQQDLSANPWKSPMNGATWFNGRFDDELDLTPKPQNRGYQKNTRKEIVPQWAKDQKAQYDSNHGTNNPISDDDRKRLADRLAKLESKVD</sequence>
<feature type="region of interest" description="Disordered" evidence="1">
    <location>
        <begin position="261"/>
        <end position="305"/>
    </location>
</feature>
<evidence type="ECO:0000313" key="4">
    <source>
        <dbReference type="Proteomes" id="UP000289996"/>
    </source>
</evidence>
<evidence type="ECO:0000259" key="2">
    <source>
        <dbReference type="Pfam" id="PF09681"/>
    </source>
</evidence>
<evidence type="ECO:0000256" key="1">
    <source>
        <dbReference type="SAM" id="MobiDB-lite"/>
    </source>
</evidence>
<dbReference type="Pfam" id="PF09681">
    <property type="entry name" value="Phage_rep_org_N"/>
    <property type="match status" value="1"/>
</dbReference>
<feature type="compositionally biased region" description="Basic and acidic residues" evidence="1">
    <location>
        <begin position="131"/>
        <end position="140"/>
    </location>
</feature>
<dbReference type="Proteomes" id="UP000289996">
    <property type="component" value="Unassembled WGS sequence"/>
</dbReference>
<dbReference type="InterPro" id="IPR010056">
    <property type="entry name" value="Phage_rep_org__N"/>
</dbReference>
<dbReference type="InterPro" id="IPR053162">
    <property type="entry name" value="DnaD"/>
</dbReference>
<gene>
    <name evidence="3" type="ORF">MUDAN_MDHGFNIF_03281</name>
</gene>
<dbReference type="PANTHER" id="PTHR37293">
    <property type="entry name" value="PHAGE REPLICATION PROTEIN-RELATED"/>
    <property type="match status" value="1"/>
</dbReference>
<reference evidence="3 4" key="1">
    <citation type="submission" date="2018-11" db="EMBL/GenBank/DDBJ databases">
        <authorList>
            <person name="Wuyts S."/>
        </authorList>
    </citation>
    <scope>NUCLEOTIDE SEQUENCE [LARGE SCALE GENOMIC DNA]</scope>
    <source>
        <strain evidence="3">Lactobacillus mudanjiangensis AMBF249</strain>
    </source>
</reference>
<dbReference type="AlphaFoldDB" id="A0A660E0G9"/>
<organism evidence="3 4">
    <name type="scientific">Lactiplantibacillus mudanjiangensis</name>
    <dbReference type="NCBI Taxonomy" id="1296538"/>
    <lineage>
        <taxon>Bacteria</taxon>
        <taxon>Bacillati</taxon>
        <taxon>Bacillota</taxon>
        <taxon>Bacilli</taxon>
        <taxon>Lactobacillales</taxon>
        <taxon>Lactobacillaceae</taxon>
        <taxon>Lactiplantibacillus</taxon>
    </lineage>
</organism>
<name>A0A660E0G9_9LACO</name>
<feature type="domain" description="Phage replisome organiser N-terminal" evidence="2">
    <location>
        <begin position="6"/>
        <end position="125"/>
    </location>
</feature>
<evidence type="ECO:0000313" key="3">
    <source>
        <dbReference type="EMBL" id="VDG28880.1"/>
    </source>
</evidence>
<feature type="compositionally biased region" description="Polar residues" evidence="1">
    <location>
        <begin position="288"/>
        <end position="299"/>
    </location>
</feature>